<gene>
    <name evidence="3" type="ORF">GCM10011340_16910</name>
</gene>
<dbReference type="SUPFAM" id="SSF50956">
    <property type="entry name" value="Thermostable phytase (3-phytase)"/>
    <property type="match status" value="1"/>
</dbReference>
<keyword evidence="1" id="KW-0732">Signal</keyword>
<evidence type="ECO:0000259" key="2">
    <source>
        <dbReference type="PROSITE" id="PS51662"/>
    </source>
</evidence>
<organism evidence="3 4">
    <name type="scientific">Roseivirga thermotolerans</name>
    <dbReference type="NCBI Taxonomy" id="1758176"/>
    <lineage>
        <taxon>Bacteria</taxon>
        <taxon>Pseudomonadati</taxon>
        <taxon>Bacteroidota</taxon>
        <taxon>Cytophagia</taxon>
        <taxon>Cytophagales</taxon>
        <taxon>Roseivirgaceae</taxon>
        <taxon>Roseivirga</taxon>
    </lineage>
</organism>
<evidence type="ECO:0000313" key="3">
    <source>
        <dbReference type="EMBL" id="GHE62355.1"/>
    </source>
</evidence>
<dbReference type="PROSITE" id="PS51257">
    <property type="entry name" value="PROKAR_LIPOPROTEIN"/>
    <property type="match status" value="1"/>
</dbReference>
<dbReference type="InterPro" id="IPR011042">
    <property type="entry name" value="6-blade_b-propeller_TolB-like"/>
</dbReference>
<feature type="signal peptide" evidence="1">
    <location>
        <begin position="1"/>
        <end position="18"/>
    </location>
</feature>
<reference evidence="4" key="1">
    <citation type="journal article" date="2019" name="Int. J. Syst. Evol. Microbiol.">
        <title>The Global Catalogue of Microorganisms (GCM) 10K type strain sequencing project: providing services to taxonomists for standard genome sequencing and annotation.</title>
        <authorList>
            <consortium name="The Broad Institute Genomics Platform"/>
            <consortium name="The Broad Institute Genome Sequencing Center for Infectious Disease"/>
            <person name="Wu L."/>
            <person name="Ma J."/>
        </authorList>
    </citation>
    <scope>NUCLEOTIDE SEQUENCE [LARGE SCALE GENOMIC DNA]</scope>
    <source>
        <strain evidence="4">CGMCC 1.15111</strain>
    </source>
</reference>
<dbReference type="Gene3D" id="2.120.10.30">
    <property type="entry name" value="TolB, C-terminal domain"/>
    <property type="match status" value="1"/>
</dbReference>
<proteinExistence type="predicted"/>
<feature type="chain" id="PRO_5046572676" description="BPP domain-containing protein" evidence="1">
    <location>
        <begin position="19"/>
        <end position="349"/>
    </location>
</feature>
<feature type="domain" description="BPP" evidence="2">
    <location>
        <begin position="16"/>
        <end position="346"/>
    </location>
</feature>
<name>A0ABQ3I515_9BACT</name>
<dbReference type="EMBL" id="BNAG01000002">
    <property type="protein sequence ID" value="GHE62355.1"/>
    <property type="molecule type" value="Genomic_DNA"/>
</dbReference>
<dbReference type="Pfam" id="PF02333">
    <property type="entry name" value="Phytase"/>
    <property type="match status" value="1"/>
</dbReference>
<evidence type="ECO:0000313" key="4">
    <source>
        <dbReference type="Proteomes" id="UP000658258"/>
    </source>
</evidence>
<comment type="caution">
    <text evidence="3">The sequence shown here is derived from an EMBL/GenBank/DDBJ whole genome shotgun (WGS) entry which is preliminary data.</text>
</comment>
<dbReference type="Proteomes" id="UP000658258">
    <property type="component" value="Unassembled WGS sequence"/>
</dbReference>
<protein>
    <recommendedName>
        <fullName evidence="2">BPP domain-containing protein</fullName>
    </recommendedName>
</protein>
<evidence type="ECO:0000256" key="1">
    <source>
        <dbReference type="SAM" id="SignalP"/>
    </source>
</evidence>
<dbReference type="PROSITE" id="PS51662">
    <property type="entry name" value="BP_PHYTASE"/>
    <property type="match status" value="1"/>
</dbReference>
<keyword evidence="4" id="KW-1185">Reference proteome</keyword>
<dbReference type="InterPro" id="IPR003431">
    <property type="entry name" value="B-propeller_Phytase"/>
</dbReference>
<accession>A0ABQ3I515</accession>
<sequence>MIKKINLLIPLVWLMAMACNNQQSTIKPILVTEAVKHDSDDPAIWINRQDPSKSLVIGTDKHEDGALYVFDLQGRIFPEKVVRGLKRPNNVDVGYDLVLGKDTVDFAVTGERLTSMLRVYSVPDMKPIDGGGFPMFEGETAPEHRDLMGIALYQRPADKKTFVIMGRKTGPSQGYLWQYALEADSLGQLQARLVRKFGKFSGVKEIEAIAVDHELGYVYYSDENVGIRKYYADPEKGNEELALFGTEGFADDHEGISIYTTENGRGFILVSDQQANSFRIFPREGEAQDPHSHQLLKVVRLSTKESDGSEITSLPLNDMFKKGLFVAMSDDRTFQYYRPEDLLDSLLKK</sequence>